<dbReference type="Proteomes" id="UP000005012">
    <property type="component" value="Chromosome"/>
</dbReference>
<dbReference type="EMBL" id="CP003488">
    <property type="protein sequence ID" value="AFH95186.1"/>
    <property type="molecule type" value="Genomic_DNA"/>
</dbReference>
<proteinExistence type="predicted"/>
<evidence type="ECO:0008006" key="3">
    <source>
        <dbReference type="Google" id="ProtNLM"/>
    </source>
</evidence>
<organism evidence="1 2">
    <name type="scientific">Providencia stuartii (strain MRSN 2154)</name>
    <dbReference type="NCBI Taxonomy" id="1157951"/>
    <lineage>
        <taxon>Bacteria</taxon>
        <taxon>Pseudomonadati</taxon>
        <taxon>Pseudomonadota</taxon>
        <taxon>Gammaproteobacteria</taxon>
        <taxon>Enterobacterales</taxon>
        <taxon>Morganellaceae</taxon>
        <taxon>Providencia</taxon>
    </lineage>
</organism>
<dbReference type="AlphaFoldDB" id="A0A140NSK3"/>
<reference evidence="1 2" key="1">
    <citation type="journal article" date="2012" name="J. Bacteriol.">
        <title>Complete Genome Sequence of Providencia stuartii Clinical Isolate MRSN 2154.</title>
        <authorList>
            <person name="Clifford R.J."/>
            <person name="Hang J."/>
            <person name="Riley M.C."/>
            <person name="Onmus-Leone F."/>
            <person name="Kuschner R.A."/>
            <person name="Lesho E.P."/>
            <person name="Waterman P.E."/>
        </authorList>
    </citation>
    <scope>NUCLEOTIDE SEQUENCE [LARGE SCALE GENOMIC DNA]</scope>
    <source>
        <strain evidence="1 2">MRSN 2154</strain>
    </source>
</reference>
<dbReference type="KEGG" id="psi:S70_16865"/>
<accession>A0A140NSK3</accession>
<evidence type="ECO:0000313" key="1">
    <source>
        <dbReference type="EMBL" id="AFH95186.1"/>
    </source>
</evidence>
<gene>
    <name evidence="1" type="ordered locus">S70_16865</name>
</gene>
<dbReference type="PATRIC" id="fig|1157951.4.peg.3384"/>
<protein>
    <recommendedName>
        <fullName evidence="3">DUF1133 family protein</fullName>
    </recommendedName>
</protein>
<sequence>MRERNSDIYLQLAKSPRKSYLGKARRLTPSQDRWVRAIISLWAGEMKDDSYLGLSWGSGSIWRFVTGWSGENIERFTKVFEQLKKEGYTGQELEEKARAILFPKQSLSDMFQRANDVDEADFVEKAILKAFDKSNPVYVVATDYYLGRNTMQTLANYIQKQVAPWLTTKQCIDRVRWCITLFNAKLYMVLQDEIAREHSQLGVEYKNISKIT</sequence>
<name>A0A140NSK3_PROSM</name>
<evidence type="ECO:0000313" key="2">
    <source>
        <dbReference type="Proteomes" id="UP000005012"/>
    </source>
</evidence>
<dbReference type="HOGENOM" id="CLU_117553_0_0_6"/>
<reference evidence="2" key="2">
    <citation type="submission" date="2012-04" db="EMBL/GenBank/DDBJ databases">
        <title>Complete genome sequence of Providencia stuartii clinical isolate MRSN 2154.</title>
        <authorList>
            <person name="Clifford R.J."/>
            <person name="Hang J."/>
            <person name="Riley M.C."/>
            <person name="Onmus-Leone F."/>
            <person name="Kuschner R.A."/>
            <person name="Lesho E.P."/>
            <person name="Waterman P.E."/>
        </authorList>
    </citation>
    <scope>NUCLEOTIDE SEQUENCE [LARGE SCALE GENOMIC DNA]</scope>
    <source>
        <strain evidence="2">MRSN 2154</strain>
    </source>
</reference>